<dbReference type="PANTHER" id="PTHR43174:SF2">
    <property type="entry name" value="UDP-N-ACETYLGLUCOSAMINE 2-EPIMERASE"/>
    <property type="match status" value="1"/>
</dbReference>
<comment type="similarity">
    <text evidence="3 5">Belongs to the UDP-N-acetylglucosamine 2-epimerase family.</text>
</comment>
<evidence type="ECO:0000256" key="2">
    <source>
        <dbReference type="ARBA" id="ARBA00036080"/>
    </source>
</evidence>
<evidence type="ECO:0000313" key="7">
    <source>
        <dbReference type="EMBL" id="QNN68648.1"/>
    </source>
</evidence>
<dbReference type="AlphaFoldDB" id="A0A7G9SLC3"/>
<evidence type="ECO:0000256" key="1">
    <source>
        <dbReference type="ARBA" id="ARBA00023235"/>
    </source>
</evidence>
<evidence type="ECO:0000259" key="6">
    <source>
        <dbReference type="Pfam" id="PF02350"/>
    </source>
</evidence>
<keyword evidence="1 5" id="KW-0413">Isomerase</keyword>
<dbReference type="CDD" id="cd03786">
    <property type="entry name" value="GTB_UDP-GlcNAc_2-Epimerase"/>
    <property type="match status" value="1"/>
</dbReference>
<dbReference type="EC" id="5.1.3.14" evidence="4"/>
<dbReference type="SUPFAM" id="SSF53756">
    <property type="entry name" value="UDP-Glycosyltransferase/glycogen phosphorylase"/>
    <property type="match status" value="1"/>
</dbReference>
<name>A0A7G9SLC3_9SPHN</name>
<dbReference type="PANTHER" id="PTHR43174">
    <property type="entry name" value="UDP-N-ACETYLGLUCOSAMINE 2-EPIMERASE"/>
    <property type="match status" value="1"/>
</dbReference>
<reference evidence="7 8" key="1">
    <citation type="submission" date="2020-08" db="EMBL/GenBank/DDBJ databases">
        <title>Genome sequence of Sphingomonas lutea KCTC 23642T.</title>
        <authorList>
            <person name="Hyun D.-W."/>
            <person name="Bae J.-W."/>
        </authorList>
    </citation>
    <scope>NUCLEOTIDE SEQUENCE [LARGE SCALE GENOMIC DNA]</scope>
    <source>
        <strain evidence="7 8">KCTC 23642</strain>
    </source>
</reference>
<dbReference type="Proteomes" id="UP000515971">
    <property type="component" value="Chromosome"/>
</dbReference>
<gene>
    <name evidence="7" type="primary">wecB</name>
    <name evidence="7" type="ORF">H9L13_11125</name>
</gene>
<evidence type="ECO:0000256" key="4">
    <source>
        <dbReference type="ARBA" id="ARBA00038858"/>
    </source>
</evidence>
<evidence type="ECO:0000256" key="3">
    <source>
        <dbReference type="ARBA" id="ARBA00038209"/>
    </source>
</evidence>
<dbReference type="Pfam" id="PF02350">
    <property type="entry name" value="Epimerase_2"/>
    <property type="match status" value="1"/>
</dbReference>
<dbReference type="InterPro" id="IPR029767">
    <property type="entry name" value="WecB-like"/>
</dbReference>
<dbReference type="NCBIfam" id="TIGR00236">
    <property type="entry name" value="wecB"/>
    <property type="match status" value="1"/>
</dbReference>
<evidence type="ECO:0000256" key="5">
    <source>
        <dbReference type="RuleBase" id="RU003513"/>
    </source>
</evidence>
<dbReference type="KEGG" id="slut:H9L13_11125"/>
<dbReference type="GO" id="GO:0008761">
    <property type="term" value="F:UDP-N-acetylglucosamine 2-epimerase activity"/>
    <property type="evidence" value="ECO:0007669"/>
    <property type="project" value="UniProtKB-EC"/>
</dbReference>
<protein>
    <recommendedName>
        <fullName evidence="4">UDP-N-acetylglucosamine 2-epimerase (non-hydrolyzing)</fullName>
        <ecNumber evidence="4">5.1.3.14</ecNumber>
    </recommendedName>
</protein>
<evidence type="ECO:0000313" key="8">
    <source>
        <dbReference type="Proteomes" id="UP000515971"/>
    </source>
</evidence>
<comment type="catalytic activity">
    <reaction evidence="2">
        <text>UDP-N-acetyl-alpha-D-glucosamine = UDP-N-acetyl-alpha-D-mannosamine</text>
        <dbReference type="Rhea" id="RHEA:17213"/>
        <dbReference type="ChEBI" id="CHEBI:57705"/>
        <dbReference type="ChEBI" id="CHEBI:68623"/>
        <dbReference type="EC" id="5.1.3.14"/>
    </reaction>
</comment>
<dbReference type="InterPro" id="IPR003331">
    <property type="entry name" value="UDP_GlcNAc_Epimerase_2_dom"/>
</dbReference>
<feature type="domain" description="UDP-N-acetylglucosamine 2-epimerase" evidence="6">
    <location>
        <begin position="33"/>
        <end position="352"/>
    </location>
</feature>
<proteinExistence type="inferred from homology"/>
<dbReference type="Gene3D" id="3.40.50.2000">
    <property type="entry name" value="Glycogen Phosphorylase B"/>
    <property type="match status" value="2"/>
</dbReference>
<dbReference type="EMBL" id="CP060718">
    <property type="protein sequence ID" value="QNN68648.1"/>
    <property type="molecule type" value="Genomic_DNA"/>
</dbReference>
<accession>A0A7G9SLC3</accession>
<sequence>MRFSDIRLVVGTRPEAIKLLPVADALAERGLLPTLVLTGQHHLGKELGLDRYPTHDLGCLGLPNPDDHVRLVRNATAPLLIGADLVIVQGDTSSALGGALAARDACVPVAHVEAGLRTHDPRQPWPEEQYRVAIDEFASLLFAPTAGAMENLRQEGTTGSAILTGNTAIDALVEAERNLPPGRPQKGRRPTILVTCHRRESWGEGLESIAAAVTRLAEDGVALIRFVLHPNPRVAQAMRRALQARANVELLDPCPHGDLIALLRESDLVLSDSGGIQEEAPALGIPLLVLREKTERPEAIACGNARLVGTDTARIVADARAILSDPLVHAAMSRRAFPFGDGRAAPRIADAIMDWPDRAQPAAATG</sequence>
<keyword evidence="8" id="KW-1185">Reference proteome</keyword>
<organism evidence="7 8">
    <name type="scientific">Sphingomonas lutea</name>
    <dbReference type="NCBI Taxonomy" id="1045317"/>
    <lineage>
        <taxon>Bacteria</taxon>
        <taxon>Pseudomonadati</taxon>
        <taxon>Pseudomonadota</taxon>
        <taxon>Alphaproteobacteria</taxon>
        <taxon>Sphingomonadales</taxon>
        <taxon>Sphingomonadaceae</taxon>
        <taxon>Sphingomonas</taxon>
    </lineage>
</organism>